<gene>
    <name evidence="8" type="ORF">GQ43DRAFT_448728</name>
</gene>
<keyword evidence="5" id="KW-0862">Zinc</keyword>
<dbReference type="InterPro" id="IPR047921">
    <property type="entry name" value="LACTB2-like_MBL-fold"/>
</dbReference>
<dbReference type="GO" id="GO:0016787">
    <property type="term" value="F:hydrolase activity"/>
    <property type="evidence" value="ECO:0007669"/>
    <property type="project" value="UniProtKB-KW"/>
</dbReference>
<evidence type="ECO:0000256" key="4">
    <source>
        <dbReference type="ARBA" id="ARBA00022801"/>
    </source>
</evidence>
<dbReference type="EMBL" id="ML993970">
    <property type="protein sequence ID" value="KAF2201577.1"/>
    <property type="molecule type" value="Genomic_DNA"/>
</dbReference>
<dbReference type="InterPro" id="IPR050662">
    <property type="entry name" value="Sec-metab_biosynth-thioest"/>
</dbReference>
<proteinExistence type="inferred from homology"/>
<dbReference type="Gene3D" id="1.10.10.10">
    <property type="entry name" value="Winged helix-like DNA-binding domain superfamily/Winged helix DNA-binding domain"/>
    <property type="match status" value="1"/>
</dbReference>
<evidence type="ECO:0000256" key="5">
    <source>
        <dbReference type="ARBA" id="ARBA00022833"/>
    </source>
</evidence>
<dbReference type="Gene3D" id="3.60.15.10">
    <property type="entry name" value="Ribonuclease Z/Hydroxyacylglutathione hydrolase-like"/>
    <property type="match status" value="1"/>
</dbReference>
<comment type="caution">
    <text evidence="8">The sequence shown here is derived from an EMBL/GenBank/DDBJ whole genome shotgun (WGS) entry which is preliminary data.</text>
</comment>
<comment type="similarity">
    <text evidence="2">Belongs to the metallo-beta-lactamase superfamily.</text>
</comment>
<keyword evidence="4" id="KW-0378">Hydrolase</keyword>
<dbReference type="PANTHER" id="PTHR23131">
    <property type="entry name" value="ENDORIBONUCLEASE LACTB2"/>
    <property type="match status" value="1"/>
</dbReference>
<dbReference type="AlphaFoldDB" id="A0A9P4MT08"/>
<evidence type="ECO:0000256" key="6">
    <source>
        <dbReference type="ARBA" id="ARBA00050605"/>
    </source>
</evidence>
<name>A0A9P4MT08_9PLEO</name>
<evidence type="ECO:0000313" key="9">
    <source>
        <dbReference type="Proteomes" id="UP000799536"/>
    </source>
</evidence>
<dbReference type="InterPro" id="IPR036388">
    <property type="entry name" value="WH-like_DNA-bd_sf"/>
</dbReference>
<evidence type="ECO:0000256" key="3">
    <source>
        <dbReference type="ARBA" id="ARBA00022723"/>
    </source>
</evidence>
<protein>
    <submittedName>
        <fullName evidence="8">Metallo-beta-lactamase superfamily protein</fullName>
    </submittedName>
</protein>
<feature type="domain" description="Metallo-beta-lactamase" evidence="7">
    <location>
        <begin position="36"/>
        <end position="192"/>
    </location>
</feature>
<reference evidence="8" key="1">
    <citation type="journal article" date="2020" name="Stud. Mycol.">
        <title>101 Dothideomycetes genomes: a test case for predicting lifestyles and emergence of pathogens.</title>
        <authorList>
            <person name="Haridas S."/>
            <person name="Albert R."/>
            <person name="Binder M."/>
            <person name="Bloem J."/>
            <person name="Labutti K."/>
            <person name="Salamov A."/>
            <person name="Andreopoulos B."/>
            <person name="Baker S."/>
            <person name="Barry K."/>
            <person name="Bills G."/>
            <person name="Bluhm B."/>
            <person name="Cannon C."/>
            <person name="Castanera R."/>
            <person name="Culley D."/>
            <person name="Daum C."/>
            <person name="Ezra D."/>
            <person name="Gonzalez J."/>
            <person name="Henrissat B."/>
            <person name="Kuo A."/>
            <person name="Liang C."/>
            <person name="Lipzen A."/>
            <person name="Lutzoni F."/>
            <person name="Magnuson J."/>
            <person name="Mondo S."/>
            <person name="Nolan M."/>
            <person name="Ohm R."/>
            <person name="Pangilinan J."/>
            <person name="Park H.-J."/>
            <person name="Ramirez L."/>
            <person name="Alfaro M."/>
            <person name="Sun H."/>
            <person name="Tritt A."/>
            <person name="Yoshinaga Y."/>
            <person name="Zwiers L.-H."/>
            <person name="Turgeon B."/>
            <person name="Goodwin S."/>
            <person name="Spatafora J."/>
            <person name="Crous P."/>
            <person name="Grigoriev I."/>
        </authorList>
    </citation>
    <scope>NUCLEOTIDE SEQUENCE</scope>
    <source>
        <strain evidence="8">ATCC 74209</strain>
    </source>
</reference>
<accession>A0A9P4MT08</accession>
<comment type="cofactor">
    <cofactor evidence="1">
        <name>Zn(2+)</name>
        <dbReference type="ChEBI" id="CHEBI:29105"/>
    </cofactor>
</comment>
<keyword evidence="9" id="KW-1185">Reference proteome</keyword>
<evidence type="ECO:0000259" key="7">
    <source>
        <dbReference type="SMART" id="SM00849"/>
    </source>
</evidence>
<dbReference type="InterPro" id="IPR001279">
    <property type="entry name" value="Metallo-B-lactamas"/>
</dbReference>
<dbReference type="PANTHER" id="PTHR23131:SF3">
    <property type="entry name" value="ATROCHRYSONE CARBOXYL ACP THIOESTERASE"/>
    <property type="match status" value="1"/>
</dbReference>
<evidence type="ECO:0000256" key="2">
    <source>
        <dbReference type="ARBA" id="ARBA00007749"/>
    </source>
</evidence>
<dbReference type="SUPFAM" id="SSF56281">
    <property type="entry name" value="Metallo-hydrolase/oxidoreductase"/>
    <property type="match status" value="1"/>
</dbReference>
<keyword evidence="3" id="KW-0479">Metal-binding</keyword>
<dbReference type="InterPro" id="IPR036866">
    <property type="entry name" value="RibonucZ/Hydroxyglut_hydro"/>
</dbReference>
<dbReference type="Pfam" id="PF00753">
    <property type="entry name" value="Lactamase_B"/>
    <property type="match status" value="1"/>
</dbReference>
<comment type="catalytic activity">
    <reaction evidence="6">
        <text>(3R)-atrochrysone 2-carbonyl-[ACP] + H2O = (3R)-atrochrysone 2-carboxylate + holo-[ACP] + H(+)</text>
        <dbReference type="Rhea" id="RHEA:64236"/>
        <dbReference type="Rhea" id="RHEA-COMP:9685"/>
        <dbReference type="Rhea" id="RHEA-COMP:20479"/>
        <dbReference type="ChEBI" id="CHEBI:15377"/>
        <dbReference type="ChEBI" id="CHEBI:15378"/>
        <dbReference type="ChEBI" id="CHEBI:64479"/>
        <dbReference type="ChEBI" id="CHEBI:234107"/>
        <dbReference type="ChEBI" id="CHEBI:234110"/>
    </reaction>
    <physiologicalReaction direction="left-to-right" evidence="6">
        <dbReference type="Rhea" id="RHEA:64237"/>
    </physiologicalReaction>
</comment>
<dbReference type="GO" id="GO:0046872">
    <property type="term" value="F:metal ion binding"/>
    <property type="evidence" value="ECO:0007669"/>
    <property type="project" value="UniProtKB-KW"/>
</dbReference>
<dbReference type="OrthoDB" id="17458at2759"/>
<dbReference type="CDD" id="cd07722">
    <property type="entry name" value="LACTB2-like_MBL-fold"/>
    <property type="match status" value="1"/>
</dbReference>
<evidence type="ECO:0000313" key="8">
    <source>
        <dbReference type="EMBL" id="KAF2201577.1"/>
    </source>
</evidence>
<dbReference type="Proteomes" id="UP000799536">
    <property type="component" value="Unassembled WGS sequence"/>
</dbReference>
<organism evidence="8 9">
    <name type="scientific">Delitschia confertaspora ATCC 74209</name>
    <dbReference type="NCBI Taxonomy" id="1513339"/>
    <lineage>
        <taxon>Eukaryota</taxon>
        <taxon>Fungi</taxon>
        <taxon>Dikarya</taxon>
        <taxon>Ascomycota</taxon>
        <taxon>Pezizomycotina</taxon>
        <taxon>Dothideomycetes</taxon>
        <taxon>Pleosporomycetidae</taxon>
        <taxon>Pleosporales</taxon>
        <taxon>Delitschiaceae</taxon>
        <taxon>Delitschia</taxon>
    </lineage>
</organism>
<sequence length="293" mass="32656">MSKQLEKLPVLQDVEIMSERIICVRGRNSGTFTLQGTNTYIVGSGRERLIIDTGDGNEGWILSVKNVLRKHHISITMVLLTHWHGDHTGGVPDLLKINPTLEGSIWKMDPDKGQQPILNGQIFHVEGATVQAIYTPGHSHDHMCFRLEDENALFTGDTILGHGSTAIEDLGAYTESLKKMQDLRCTDGYPGHGAHIDNLPGKISAELNQKLRREKSVLDALRKVHSTSGDISGIGRGLNVQELVVTMYGNIDEQLREKVLKPSVEQVLEKLMAEERVGWRIRGQEKGWFVVEV</sequence>
<dbReference type="GO" id="GO:0044550">
    <property type="term" value="P:secondary metabolite biosynthetic process"/>
    <property type="evidence" value="ECO:0007669"/>
    <property type="project" value="UniProtKB-ARBA"/>
</dbReference>
<dbReference type="SMART" id="SM00849">
    <property type="entry name" value="Lactamase_B"/>
    <property type="match status" value="1"/>
</dbReference>
<evidence type="ECO:0000256" key="1">
    <source>
        <dbReference type="ARBA" id="ARBA00001947"/>
    </source>
</evidence>
<dbReference type="FunFam" id="3.60.15.10:FF:000041">
    <property type="entry name" value="Metallo-beta-lactamase domain protein"/>
    <property type="match status" value="1"/>
</dbReference>